<dbReference type="EMBL" id="JAJEQL010000001">
    <property type="protein sequence ID" value="MCC2198179.1"/>
    <property type="molecule type" value="Genomic_DNA"/>
</dbReference>
<proteinExistence type="predicted"/>
<comment type="caution">
    <text evidence="1">The sequence shown here is derived from an EMBL/GenBank/DDBJ whole genome shotgun (WGS) entry which is preliminary data.</text>
</comment>
<keyword evidence="2" id="KW-1185">Reference proteome</keyword>
<evidence type="ECO:0000313" key="1">
    <source>
        <dbReference type="EMBL" id="MCC2198179.1"/>
    </source>
</evidence>
<dbReference type="RefSeq" id="WP_227619777.1">
    <property type="nucleotide sequence ID" value="NZ_JAJEQL010000001.1"/>
</dbReference>
<dbReference type="Proteomes" id="UP001430637">
    <property type="component" value="Unassembled WGS sequence"/>
</dbReference>
<evidence type="ECO:0000313" key="2">
    <source>
        <dbReference type="Proteomes" id="UP001430637"/>
    </source>
</evidence>
<gene>
    <name evidence="1" type="ORF">LKD23_00095</name>
</gene>
<protein>
    <submittedName>
        <fullName evidence="1">Uncharacterized protein</fullName>
    </submittedName>
</protein>
<name>A0ABS8F4N1_9FIRM</name>
<sequence>MFKRHSRFYASVEEIPHALDRSALQRVIQLLKYHRNVYYDKLPGGDDIKPISAIINVLVTEISKAYNPECSVFELLEYVLKELEIYAQHLAKNQKEFVALYGARNVISHNNGVWYIANPANPEDNLANRWNENPRIPKTFFMWIKVVTSDLIDSLQQDDKHFRTTLDNGFGSKAVTAALGEKYMTTEAPRLIIKESAPSHTVKYDFFSSSCAATSPKPFAVL</sequence>
<accession>A0ABS8F4N1</accession>
<reference evidence="1" key="1">
    <citation type="submission" date="2021-10" db="EMBL/GenBank/DDBJ databases">
        <title>Anaerobic single-cell dispensing facilitates the cultivation of human gut bacteria.</title>
        <authorList>
            <person name="Afrizal A."/>
        </authorList>
    </citation>
    <scope>NUCLEOTIDE SEQUENCE</scope>
    <source>
        <strain evidence="1">CLA-AA-H233</strain>
    </source>
</reference>
<organism evidence="1 2">
    <name type="scientific">Faecalibacterium butyricigenerans</name>
    <dbReference type="NCBI Taxonomy" id="1851427"/>
    <lineage>
        <taxon>Bacteria</taxon>
        <taxon>Bacillati</taxon>
        <taxon>Bacillota</taxon>
        <taxon>Clostridia</taxon>
        <taxon>Eubacteriales</taxon>
        <taxon>Oscillospiraceae</taxon>
        <taxon>Faecalibacterium</taxon>
    </lineage>
</organism>